<reference evidence="1 2" key="1">
    <citation type="journal article" date="2015" name="Genome Announc.">
        <title>Expanding the biotechnology potential of lactobacilli through comparative genomics of 213 strains and associated genera.</title>
        <authorList>
            <person name="Sun Z."/>
            <person name="Harris H.M."/>
            <person name="McCann A."/>
            <person name="Guo C."/>
            <person name="Argimon S."/>
            <person name="Zhang W."/>
            <person name="Yang X."/>
            <person name="Jeffery I.B."/>
            <person name="Cooney J.C."/>
            <person name="Kagawa T.F."/>
            <person name="Liu W."/>
            <person name="Song Y."/>
            <person name="Salvetti E."/>
            <person name="Wrobel A."/>
            <person name="Rasinkangas P."/>
            <person name="Parkhill J."/>
            <person name="Rea M.C."/>
            <person name="O'Sullivan O."/>
            <person name="Ritari J."/>
            <person name="Douillard F.P."/>
            <person name="Paul Ross R."/>
            <person name="Yang R."/>
            <person name="Briner A.E."/>
            <person name="Felis G.E."/>
            <person name="de Vos W.M."/>
            <person name="Barrangou R."/>
            <person name="Klaenhammer T.R."/>
            <person name="Caufield P.W."/>
            <person name="Cui Y."/>
            <person name="Zhang H."/>
            <person name="O'Toole P.W."/>
        </authorList>
    </citation>
    <scope>NUCLEOTIDE SEQUENCE [LARGE SCALE GENOMIC DNA]</scope>
    <source>
        <strain evidence="1 2">DSM 19117</strain>
    </source>
</reference>
<protein>
    <submittedName>
        <fullName evidence="1">Crispr-associated protein</fullName>
    </submittedName>
</protein>
<dbReference type="GO" id="GO:0043571">
    <property type="term" value="P:maintenance of CRISPR repeat elements"/>
    <property type="evidence" value="ECO:0007669"/>
    <property type="project" value="InterPro"/>
</dbReference>
<dbReference type="Proteomes" id="UP000051162">
    <property type="component" value="Unassembled WGS sequence"/>
</dbReference>
<dbReference type="PATRIC" id="fig|1423773.3.peg.1492"/>
<dbReference type="Pfam" id="PF09704">
    <property type="entry name" value="Cas_Cas5d"/>
    <property type="match status" value="1"/>
</dbReference>
<dbReference type="AlphaFoldDB" id="A0A0R1JZD1"/>
<gene>
    <name evidence="1" type="ORF">FD30_GL001455</name>
</gene>
<proteinExistence type="predicted"/>
<accession>A0A0R1JZD1</accession>
<name>A0A0R1JZD1_9LACO</name>
<evidence type="ECO:0000313" key="1">
    <source>
        <dbReference type="EMBL" id="KRK76283.1"/>
    </source>
</evidence>
<dbReference type="Gene3D" id="3.30.70.2660">
    <property type="match status" value="1"/>
</dbReference>
<dbReference type="EMBL" id="AZDT01000021">
    <property type="protein sequence ID" value="KRK76283.1"/>
    <property type="molecule type" value="Genomic_DNA"/>
</dbReference>
<dbReference type="InterPro" id="IPR021124">
    <property type="entry name" value="CRISPR-assoc_prot_Cas5"/>
</dbReference>
<organism evidence="1 2">
    <name type="scientific">Levilactobacillus namurensis DSM 19117</name>
    <dbReference type="NCBI Taxonomy" id="1423773"/>
    <lineage>
        <taxon>Bacteria</taxon>
        <taxon>Bacillati</taxon>
        <taxon>Bacillota</taxon>
        <taxon>Bacilli</taxon>
        <taxon>Lactobacillales</taxon>
        <taxon>Lactobacillaceae</taxon>
        <taxon>Levilactobacillus</taxon>
    </lineage>
</organism>
<evidence type="ECO:0000313" key="2">
    <source>
        <dbReference type="Proteomes" id="UP000051162"/>
    </source>
</evidence>
<keyword evidence="2" id="KW-1185">Reference proteome</keyword>
<sequence length="189" mass="21732">MLAAALGYRRRDSRIQALNALQFAVRIDQVGVPLTDFQIVEWKPGERKTTDRQYLQDARFVVAVGSDDDRLIERLKVALTHPRFQLSLGRRANVPAGPLTVGLYDDQPIRVLTHLQWQAKPWYQRRQGTMVPLTIMADADLLPEKANTMVKDQVISFDQRNRQYDFRAIATTTVTLKNPLHIADYFENI</sequence>
<comment type="caution">
    <text evidence="1">The sequence shown here is derived from an EMBL/GenBank/DDBJ whole genome shotgun (WGS) entry which is preliminary data.</text>
</comment>
<dbReference type="STRING" id="1423773.FD30_GL001455"/>